<dbReference type="EMBL" id="OUUW01000010">
    <property type="protein sequence ID" value="SPP85896.1"/>
    <property type="molecule type" value="Genomic_DNA"/>
</dbReference>
<gene>
    <name evidence="2" type="ORF">DGUA_6G004473</name>
</gene>
<dbReference type="OrthoDB" id="8069750at2759"/>
<sequence length="298" mass="34298">MEKRSSSAMQVLYAELAAAKARSLKLEEENVLLRHRLNRVSSDHHTSAAVDVQAKIVAFQMEEERDQLVETLQLHKKKYNKLHDAYLEKLKRCKALEEMFKRQKTLTGLVMKSALDQRNTEQRMMLEKRLSAQNECSEIEQLKAQVEKLQRALDESYDIIDEMDFELDSVDLLETQNQTLREEVAALKAKLVAVEVAGYNESAPALDDDPPPKYQPEDPTTPHVCRNYRQHVVSSCCESCLKDDDADGETMERAALTNSLIQTVETESNSLRRELLRSRCQLKVRTKLEKESEENNEE</sequence>
<reference evidence="3" key="1">
    <citation type="submission" date="2018-01" db="EMBL/GenBank/DDBJ databases">
        <authorList>
            <person name="Alioto T."/>
            <person name="Alioto T."/>
        </authorList>
    </citation>
    <scope>NUCLEOTIDE SEQUENCE [LARGE SCALE GENOMIC DNA]</scope>
</reference>
<dbReference type="OMA" id="QQHKKKY"/>
<protein>
    <submittedName>
        <fullName evidence="2">Blast:Cortactin-binding protein 2</fullName>
    </submittedName>
</protein>
<keyword evidence="3" id="KW-1185">Reference proteome</keyword>
<feature type="coiled-coil region" evidence="1">
    <location>
        <begin position="132"/>
        <end position="197"/>
    </location>
</feature>
<proteinExistence type="predicted"/>
<evidence type="ECO:0000313" key="3">
    <source>
        <dbReference type="Proteomes" id="UP000268350"/>
    </source>
</evidence>
<evidence type="ECO:0000313" key="2">
    <source>
        <dbReference type="EMBL" id="SPP85896.1"/>
    </source>
</evidence>
<dbReference type="AlphaFoldDB" id="A0A3B0KJG4"/>
<evidence type="ECO:0000256" key="1">
    <source>
        <dbReference type="SAM" id="Coils"/>
    </source>
</evidence>
<organism evidence="2 3">
    <name type="scientific">Drosophila guanche</name>
    <name type="common">Fruit fly</name>
    <dbReference type="NCBI Taxonomy" id="7266"/>
    <lineage>
        <taxon>Eukaryota</taxon>
        <taxon>Metazoa</taxon>
        <taxon>Ecdysozoa</taxon>
        <taxon>Arthropoda</taxon>
        <taxon>Hexapoda</taxon>
        <taxon>Insecta</taxon>
        <taxon>Pterygota</taxon>
        <taxon>Neoptera</taxon>
        <taxon>Endopterygota</taxon>
        <taxon>Diptera</taxon>
        <taxon>Brachycera</taxon>
        <taxon>Muscomorpha</taxon>
        <taxon>Ephydroidea</taxon>
        <taxon>Drosophilidae</taxon>
        <taxon>Drosophila</taxon>
        <taxon>Sophophora</taxon>
    </lineage>
</organism>
<keyword evidence="1" id="KW-0175">Coiled coil</keyword>
<name>A0A3B0KJG4_DROGU</name>
<dbReference type="Proteomes" id="UP000268350">
    <property type="component" value="Unassembled WGS sequence"/>
</dbReference>
<accession>A0A3B0KJG4</accession>